<protein>
    <submittedName>
        <fullName evidence="2">Uncharacterized protein</fullName>
    </submittedName>
</protein>
<evidence type="ECO:0000313" key="3">
    <source>
        <dbReference type="Proteomes" id="UP000009168"/>
    </source>
</evidence>
<feature type="region of interest" description="Disordered" evidence="1">
    <location>
        <begin position="192"/>
        <end position="211"/>
    </location>
</feature>
<sequence length="211" mass="25090">MENKHNFNSNNLQVQQRPQDNQTIYFNSTNTQNTNFTIQSSQNRVLQYPNQSFSNNLNARIQQRETPFNLTDNESEQSEVLSDFLSELFDNLVESDDSFEQLSDIFSSDDDSQMQVETQEMFIQNEVSEQQQRQINQFLNYDEQMSISSIDEQDQYRFISYKEFKLRHQNIIHEDANQCIEDSWDLNQDDFLEQSDNQDDFLEQSDTSSDF</sequence>
<dbReference type="Proteomes" id="UP000009168">
    <property type="component" value="Unassembled WGS sequence"/>
</dbReference>
<name>Q23FF2_TETTS</name>
<keyword evidence="3" id="KW-1185">Reference proteome</keyword>
<dbReference type="AlphaFoldDB" id="Q23FF2"/>
<organism evidence="2 3">
    <name type="scientific">Tetrahymena thermophila (strain SB210)</name>
    <dbReference type="NCBI Taxonomy" id="312017"/>
    <lineage>
        <taxon>Eukaryota</taxon>
        <taxon>Sar</taxon>
        <taxon>Alveolata</taxon>
        <taxon>Ciliophora</taxon>
        <taxon>Intramacronucleata</taxon>
        <taxon>Oligohymenophorea</taxon>
        <taxon>Hymenostomatida</taxon>
        <taxon>Tetrahymenina</taxon>
        <taxon>Tetrahymenidae</taxon>
        <taxon>Tetrahymena</taxon>
    </lineage>
</organism>
<dbReference type="InParanoid" id="Q23FF2"/>
<evidence type="ECO:0000256" key="1">
    <source>
        <dbReference type="SAM" id="MobiDB-lite"/>
    </source>
</evidence>
<gene>
    <name evidence="2" type="ORF">TTHERM_00378650</name>
</gene>
<proteinExistence type="predicted"/>
<dbReference type="HOGENOM" id="CLU_1307077_0_0_1"/>
<evidence type="ECO:0000313" key="2">
    <source>
        <dbReference type="EMBL" id="EAR95201.1"/>
    </source>
</evidence>
<dbReference type="GeneID" id="7830300"/>
<dbReference type="KEGG" id="tet:TTHERM_00378650"/>
<dbReference type="EMBL" id="GG662706">
    <property type="protein sequence ID" value="EAR95201.1"/>
    <property type="molecule type" value="Genomic_DNA"/>
</dbReference>
<dbReference type="RefSeq" id="XP_001015446.1">
    <property type="nucleotide sequence ID" value="XM_001015446.2"/>
</dbReference>
<reference evidence="3" key="1">
    <citation type="journal article" date="2006" name="PLoS Biol.">
        <title>Macronuclear genome sequence of the ciliate Tetrahymena thermophila, a model eukaryote.</title>
        <authorList>
            <person name="Eisen J.A."/>
            <person name="Coyne R.S."/>
            <person name="Wu M."/>
            <person name="Wu D."/>
            <person name="Thiagarajan M."/>
            <person name="Wortman J.R."/>
            <person name="Badger J.H."/>
            <person name="Ren Q."/>
            <person name="Amedeo P."/>
            <person name="Jones K.M."/>
            <person name="Tallon L.J."/>
            <person name="Delcher A.L."/>
            <person name="Salzberg S.L."/>
            <person name="Silva J.C."/>
            <person name="Haas B.J."/>
            <person name="Majoros W.H."/>
            <person name="Farzad M."/>
            <person name="Carlton J.M."/>
            <person name="Smith R.K. Jr."/>
            <person name="Garg J."/>
            <person name="Pearlman R.E."/>
            <person name="Karrer K.M."/>
            <person name="Sun L."/>
            <person name="Manning G."/>
            <person name="Elde N.C."/>
            <person name="Turkewitz A.P."/>
            <person name="Asai D.J."/>
            <person name="Wilkes D.E."/>
            <person name="Wang Y."/>
            <person name="Cai H."/>
            <person name="Collins K."/>
            <person name="Stewart B.A."/>
            <person name="Lee S.R."/>
            <person name="Wilamowska K."/>
            <person name="Weinberg Z."/>
            <person name="Ruzzo W.L."/>
            <person name="Wloga D."/>
            <person name="Gaertig J."/>
            <person name="Frankel J."/>
            <person name="Tsao C.-C."/>
            <person name="Gorovsky M.A."/>
            <person name="Keeling P.J."/>
            <person name="Waller R.F."/>
            <person name="Patron N.J."/>
            <person name="Cherry J.M."/>
            <person name="Stover N.A."/>
            <person name="Krieger C.J."/>
            <person name="del Toro C."/>
            <person name="Ryder H.F."/>
            <person name="Williamson S.C."/>
            <person name="Barbeau R.A."/>
            <person name="Hamilton E.P."/>
            <person name="Orias E."/>
        </authorList>
    </citation>
    <scope>NUCLEOTIDE SEQUENCE [LARGE SCALE GENOMIC DNA]</scope>
    <source>
        <strain evidence="3">SB210</strain>
    </source>
</reference>
<feature type="compositionally biased region" description="Acidic residues" evidence="1">
    <location>
        <begin position="192"/>
        <end position="203"/>
    </location>
</feature>
<accession>Q23FF2</accession>